<evidence type="ECO:0000256" key="1">
    <source>
        <dbReference type="ARBA" id="ARBA00004496"/>
    </source>
</evidence>
<comment type="caution">
    <text evidence="11">The sequence shown here is derived from an EMBL/GenBank/DDBJ whole genome shotgun (WGS) entry which is preliminary data.</text>
</comment>
<evidence type="ECO:0000256" key="2">
    <source>
        <dbReference type="ARBA" id="ARBA00022553"/>
    </source>
</evidence>
<dbReference type="SUPFAM" id="SSF52172">
    <property type="entry name" value="CheY-like"/>
    <property type="match status" value="1"/>
</dbReference>
<feature type="modified residue" description="4-aspartylphosphate" evidence="7">
    <location>
        <position position="54"/>
    </location>
</feature>
<dbReference type="EMBL" id="BAAAMU010000114">
    <property type="protein sequence ID" value="GAA1678543.1"/>
    <property type="molecule type" value="Genomic_DNA"/>
</dbReference>
<gene>
    <name evidence="11" type="ORF">GCM10009733_089240</name>
</gene>
<dbReference type="InterPro" id="IPR011006">
    <property type="entry name" value="CheY-like_superfamily"/>
</dbReference>
<dbReference type="InterPro" id="IPR036388">
    <property type="entry name" value="WH-like_DNA-bd_sf"/>
</dbReference>
<dbReference type="CDD" id="cd00383">
    <property type="entry name" value="trans_reg_C"/>
    <property type="match status" value="1"/>
</dbReference>
<proteinExistence type="predicted"/>
<dbReference type="Proteomes" id="UP001500064">
    <property type="component" value="Unassembled WGS sequence"/>
</dbReference>
<comment type="subcellular location">
    <subcellularLocation>
        <location evidence="1">Cytoplasm</location>
    </subcellularLocation>
</comment>
<keyword evidence="4" id="KW-0805">Transcription regulation</keyword>
<dbReference type="SMART" id="SM00448">
    <property type="entry name" value="REC"/>
    <property type="match status" value="1"/>
</dbReference>
<dbReference type="InterPro" id="IPR039420">
    <property type="entry name" value="WalR-like"/>
</dbReference>
<dbReference type="RefSeq" id="WP_346113027.1">
    <property type="nucleotide sequence ID" value="NZ_BAAAMU010000114.1"/>
</dbReference>
<protein>
    <submittedName>
        <fullName evidence="11">Response regulator transcription factor</fullName>
    </submittedName>
</protein>
<organism evidence="11 12">
    <name type="scientific">Nonomuraea maheshkhaliensis</name>
    <dbReference type="NCBI Taxonomy" id="419590"/>
    <lineage>
        <taxon>Bacteria</taxon>
        <taxon>Bacillati</taxon>
        <taxon>Actinomycetota</taxon>
        <taxon>Actinomycetes</taxon>
        <taxon>Streptosporangiales</taxon>
        <taxon>Streptosporangiaceae</taxon>
        <taxon>Nonomuraea</taxon>
    </lineage>
</organism>
<dbReference type="Gene3D" id="3.40.50.2300">
    <property type="match status" value="1"/>
</dbReference>
<keyword evidence="2 7" id="KW-0597">Phosphoprotein</keyword>
<sequence length="228" mass="24911">MTAYRILTVDDDQTLQRALWRGLRMEGFAVDTVDSGPLALDSVRDAPPDAILLDVSMPGMSGIEVCARLREAGTHAPVLILAERDEVEERVAGLAAGADDCVIKPFDLYELVLRLRALLRHIAPAPAATVEVGPLTLDPAARRVTLEGREVRVTRREFGLLEVLARNAGLAMSRKLLLERVWGYDFEVTGSPVDAFVGGLRRKLESDGHPRMLHSAGGTGFVLREPPR</sequence>
<dbReference type="CDD" id="cd17574">
    <property type="entry name" value="REC_OmpR"/>
    <property type="match status" value="1"/>
</dbReference>
<dbReference type="InterPro" id="IPR001867">
    <property type="entry name" value="OmpR/PhoB-type_DNA-bd"/>
</dbReference>
<evidence type="ECO:0000256" key="3">
    <source>
        <dbReference type="ARBA" id="ARBA00023012"/>
    </source>
</evidence>
<evidence type="ECO:0000256" key="4">
    <source>
        <dbReference type="ARBA" id="ARBA00023015"/>
    </source>
</evidence>
<keyword evidence="12" id="KW-1185">Reference proteome</keyword>
<evidence type="ECO:0000313" key="11">
    <source>
        <dbReference type="EMBL" id="GAA1678543.1"/>
    </source>
</evidence>
<evidence type="ECO:0000313" key="12">
    <source>
        <dbReference type="Proteomes" id="UP001500064"/>
    </source>
</evidence>
<evidence type="ECO:0000259" key="9">
    <source>
        <dbReference type="PROSITE" id="PS50110"/>
    </source>
</evidence>
<dbReference type="Pfam" id="PF00486">
    <property type="entry name" value="Trans_reg_C"/>
    <property type="match status" value="1"/>
</dbReference>
<dbReference type="PANTHER" id="PTHR48111:SF22">
    <property type="entry name" value="REGULATOR OF RPOS"/>
    <property type="match status" value="1"/>
</dbReference>
<name>A0ABN2GYC6_9ACTN</name>
<feature type="domain" description="OmpR/PhoB-type" evidence="10">
    <location>
        <begin position="127"/>
        <end position="225"/>
    </location>
</feature>
<dbReference type="SMART" id="SM00862">
    <property type="entry name" value="Trans_reg_C"/>
    <property type="match status" value="1"/>
</dbReference>
<feature type="DNA-binding region" description="OmpR/PhoB-type" evidence="8">
    <location>
        <begin position="127"/>
        <end position="225"/>
    </location>
</feature>
<evidence type="ECO:0000256" key="7">
    <source>
        <dbReference type="PROSITE-ProRule" id="PRU00169"/>
    </source>
</evidence>
<evidence type="ECO:0000256" key="6">
    <source>
        <dbReference type="ARBA" id="ARBA00023163"/>
    </source>
</evidence>
<dbReference type="Gene3D" id="1.10.10.10">
    <property type="entry name" value="Winged helix-like DNA-binding domain superfamily/Winged helix DNA-binding domain"/>
    <property type="match status" value="1"/>
</dbReference>
<dbReference type="InterPro" id="IPR001789">
    <property type="entry name" value="Sig_transdc_resp-reg_receiver"/>
</dbReference>
<dbReference type="Gene3D" id="6.10.250.690">
    <property type="match status" value="1"/>
</dbReference>
<dbReference type="PANTHER" id="PTHR48111">
    <property type="entry name" value="REGULATOR OF RPOS"/>
    <property type="match status" value="1"/>
</dbReference>
<keyword evidence="5 8" id="KW-0238">DNA-binding</keyword>
<feature type="domain" description="Response regulatory" evidence="9">
    <location>
        <begin position="5"/>
        <end position="119"/>
    </location>
</feature>
<evidence type="ECO:0000259" key="10">
    <source>
        <dbReference type="PROSITE" id="PS51755"/>
    </source>
</evidence>
<reference evidence="11 12" key="1">
    <citation type="journal article" date="2019" name="Int. J. Syst. Evol. Microbiol.">
        <title>The Global Catalogue of Microorganisms (GCM) 10K type strain sequencing project: providing services to taxonomists for standard genome sequencing and annotation.</title>
        <authorList>
            <consortium name="The Broad Institute Genomics Platform"/>
            <consortium name="The Broad Institute Genome Sequencing Center for Infectious Disease"/>
            <person name="Wu L."/>
            <person name="Ma J."/>
        </authorList>
    </citation>
    <scope>NUCLEOTIDE SEQUENCE [LARGE SCALE GENOMIC DNA]</scope>
    <source>
        <strain evidence="11 12">JCM 13929</strain>
    </source>
</reference>
<keyword evidence="3" id="KW-0902">Two-component regulatory system</keyword>
<evidence type="ECO:0000256" key="8">
    <source>
        <dbReference type="PROSITE-ProRule" id="PRU01091"/>
    </source>
</evidence>
<dbReference type="PROSITE" id="PS50110">
    <property type="entry name" value="RESPONSE_REGULATORY"/>
    <property type="match status" value="1"/>
</dbReference>
<accession>A0ABN2GYC6</accession>
<evidence type="ECO:0000256" key="5">
    <source>
        <dbReference type="ARBA" id="ARBA00023125"/>
    </source>
</evidence>
<dbReference type="PROSITE" id="PS51755">
    <property type="entry name" value="OMPR_PHOB"/>
    <property type="match status" value="1"/>
</dbReference>
<dbReference type="Pfam" id="PF00072">
    <property type="entry name" value="Response_reg"/>
    <property type="match status" value="1"/>
</dbReference>
<keyword evidence="6" id="KW-0804">Transcription</keyword>